<dbReference type="GO" id="GO:0016747">
    <property type="term" value="F:acyltransferase activity, transferring groups other than amino-acyl groups"/>
    <property type="evidence" value="ECO:0007669"/>
    <property type="project" value="InterPro"/>
</dbReference>
<dbReference type="GO" id="GO:0005840">
    <property type="term" value="C:ribosome"/>
    <property type="evidence" value="ECO:0007669"/>
    <property type="project" value="UniProtKB-KW"/>
</dbReference>
<sequence length="172" mass="19996">MLEELKKEDFEEVYAIMESSFPESERRTKERQRKLLDVEGYHLYGLKGNGEIIGFVAEWDGPDHRFVEHFAISAHARGGGIGTKLLQAYHTLRDKPVILEVEPPADEMQKRRIAFYERNGYHLSGCGYTQPVINENHPGIPLVLMSYPEALSEERFMLFKNWIFNTVYRSDD</sequence>
<dbReference type="SUPFAM" id="SSF55729">
    <property type="entry name" value="Acyl-CoA N-acyltransferases (Nat)"/>
    <property type="match status" value="1"/>
</dbReference>
<dbReference type="CDD" id="cd04301">
    <property type="entry name" value="NAT_SF"/>
    <property type="match status" value="1"/>
</dbReference>
<dbReference type="InterPro" id="IPR000182">
    <property type="entry name" value="GNAT_dom"/>
</dbReference>
<dbReference type="RefSeq" id="WP_178138208.1">
    <property type="nucleotide sequence ID" value="NZ_FRCF01000002.1"/>
</dbReference>
<evidence type="ECO:0000259" key="1">
    <source>
        <dbReference type="PROSITE" id="PS51186"/>
    </source>
</evidence>
<protein>
    <submittedName>
        <fullName evidence="2">Ribosomal protein S18 acetylase RimI</fullName>
    </submittedName>
</protein>
<keyword evidence="2" id="KW-0687">Ribonucleoprotein</keyword>
<dbReference type="InterPro" id="IPR016181">
    <property type="entry name" value="Acyl_CoA_acyltransferase"/>
</dbReference>
<proteinExistence type="predicted"/>
<dbReference type="EMBL" id="FRCF01000002">
    <property type="protein sequence ID" value="SHL43802.1"/>
    <property type="molecule type" value="Genomic_DNA"/>
</dbReference>
<evidence type="ECO:0000313" key="3">
    <source>
        <dbReference type="Proteomes" id="UP000184206"/>
    </source>
</evidence>
<dbReference type="Gene3D" id="3.40.630.30">
    <property type="match status" value="1"/>
</dbReference>
<reference evidence="2 3" key="1">
    <citation type="submission" date="2016-11" db="EMBL/GenBank/DDBJ databases">
        <authorList>
            <person name="Jaros S."/>
            <person name="Januszkiewicz K."/>
            <person name="Wedrychowicz H."/>
        </authorList>
    </citation>
    <scope>NUCLEOTIDE SEQUENCE [LARGE SCALE GENOMIC DNA]</scope>
    <source>
        <strain evidence="2 3">DSM 16010</strain>
    </source>
</reference>
<name>A0A1M7ALY7_9BACL</name>
<keyword evidence="3" id="KW-1185">Reference proteome</keyword>
<dbReference type="AlphaFoldDB" id="A0A1M7ALY7"/>
<dbReference type="Proteomes" id="UP000184206">
    <property type="component" value="Unassembled WGS sequence"/>
</dbReference>
<gene>
    <name evidence="2" type="ORF">SAMN02745189_00198</name>
</gene>
<feature type="domain" description="N-acetyltransferase" evidence="1">
    <location>
        <begin position="1"/>
        <end position="150"/>
    </location>
</feature>
<organism evidence="2 3">
    <name type="scientific">Lacicoccus alkaliphilus DSM 16010</name>
    <dbReference type="NCBI Taxonomy" id="1123231"/>
    <lineage>
        <taxon>Bacteria</taxon>
        <taxon>Bacillati</taxon>
        <taxon>Bacillota</taxon>
        <taxon>Bacilli</taxon>
        <taxon>Bacillales</taxon>
        <taxon>Salinicoccaceae</taxon>
        <taxon>Lacicoccus</taxon>
    </lineage>
</organism>
<dbReference type="STRING" id="1123231.SAMN02745189_00198"/>
<evidence type="ECO:0000313" key="2">
    <source>
        <dbReference type="EMBL" id="SHL43802.1"/>
    </source>
</evidence>
<accession>A0A1M7ALY7</accession>
<keyword evidence="2" id="KW-0689">Ribosomal protein</keyword>
<dbReference type="Pfam" id="PF13508">
    <property type="entry name" value="Acetyltransf_7"/>
    <property type="match status" value="1"/>
</dbReference>
<dbReference type="PROSITE" id="PS51186">
    <property type="entry name" value="GNAT"/>
    <property type="match status" value="1"/>
</dbReference>